<keyword evidence="1" id="KW-0472">Membrane</keyword>
<keyword evidence="3" id="KW-1185">Reference proteome</keyword>
<dbReference type="Proteomes" id="UP001261624">
    <property type="component" value="Unassembled WGS sequence"/>
</dbReference>
<dbReference type="RefSeq" id="WP_311686278.1">
    <property type="nucleotide sequence ID" value="NZ_JAVRHM010000019.1"/>
</dbReference>
<protein>
    <submittedName>
        <fullName evidence="2">Phage abortive infection protein</fullName>
    </submittedName>
</protein>
<evidence type="ECO:0000313" key="2">
    <source>
        <dbReference type="EMBL" id="MDT0691106.1"/>
    </source>
</evidence>
<evidence type="ECO:0000256" key="1">
    <source>
        <dbReference type="SAM" id="Phobius"/>
    </source>
</evidence>
<proteinExistence type="predicted"/>
<keyword evidence="1" id="KW-1133">Transmembrane helix</keyword>
<gene>
    <name evidence="2" type="ORF">RM549_15030</name>
</gene>
<name>A0ABU3E524_9FLAO</name>
<sequence length="357" mass="42509">MGKKKENKELKLWDTTVKLLISLSVFAILTAFIAPWLVAAITPEVQWDHKEAGYLDYFLEGLATPFLAIAGILGTFLAFYMQLRANQIQIKNFQKEIKLQKQQNNINQFEGKFYEMIRLHKENVKEIKLMITERNSEGKLDYKEVNGRDVFQYLENELRIIYNFILKEGGFKGKEFDTAYHSFFFGAINSHAFDELTPLVEEHASRFLEFTEGQSEDYFYKSFVIAKYKILQGHENKLGHYYRHLFQTVKFVADQKKTFLKYKRKRNYLNLLRAQLSNYEQLMLFYNYVAYAPEWEEGNKFFSDYRMVHNLNRNLILDSIIYDGERELIKEFDKLKVKEKTARKCKDPDPIFDIEYI</sequence>
<dbReference type="EMBL" id="JAVRHM010000019">
    <property type="protein sequence ID" value="MDT0691106.1"/>
    <property type="molecule type" value="Genomic_DNA"/>
</dbReference>
<organism evidence="2 3">
    <name type="scientific">Autumnicola patrickiae</name>
    <dbReference type="NCBI Taxonomy" id="3075591"/>
    <lineage>
        <taxon>Bacteria</taxon>
        <taxon>Pseudomonadati</taxon>
        <taxon>Bacteroidota</taxon>
        <taxon>Flavobacteriia</taxon>
        <taxon>Flavobacteriales</taxon>
        <taxon>Flavobacteriaceae</taxon>
        <taxon>Autumnicola</taxon>
    </lineage>
</organism>
<dbReference type="Pfam" id="PF16872">
    <property type="entry name" value="putAbiC"/>
    <property type="match status" value="1"/>
</dbReference>
<keyword evidence="1" id="KW-0812">Transmembrane</keyword>
<feature type="transmembrane region" description="Helical" evidence="1">
    <location>
        <begin position="20"/>
        <end position="42"/>
    </location>
</feature>
<comment type="caution">
    <text evidence="2">The sequence shown here is derived from an EMBL/GenBank/DDBJ whole genome shotgun (WGS) entry which is preliminary data.</text>
</comment>
<dbReference type="InterPro" id="IPR031709">
    <property type="entry name" value="PutAbiC"/>
</dbReference>
<accession>A0ABU3E524</accession>
<feature type="transmembrane region" description="Helical" evidence="1">
    <location>
        <begin position="62"/>
        <end position="81"/>
    </location>
</feature>
<reference evidence="2 3" key="1">
    <citation type="submission" date="2023-09" db="EMBL/GenBank/DDBJ databases">
        <authorList>
            <person name="Rey-Velasco X."/>
        </authorList>
    </citation>
    <scope>NUCLEOTIDE SEQUENCE [LARGE SCALE GENOMIC DNA]</scope>
    <source>
        <strain evidence="2 3">F188</strain>
    </source>
</reference>
<evidence type="ECO:0000313" key="3">
    <source>
        <dbReference type="Proteomes" id="UP001261624"/>
    </source>
</evidence>